<feature type="binding site" evidence="14">
    <location>
        <begin position="230"/>
        <end position="238"/>
    </location>
    <ligand>
        <name>ATP</name>
        <dbReference type="ChEBI" id="CHEBI:30616"/>
    </ligand>
</feature>
<evidence type="ECO:0000313" key="16">
    <source>
        <dbReference type="EMBL" id="NMW93724.1"/>
    </source>
</evidence>
<dbReference type="SUPFAM" id="SSF56059">
    <property type="entry name" value="Glutathione synthetase ATP-binding domain-like"/>
    <property type="match status" value="1"/>
</dbReference>
<dbReference type="InterPro" id="IPR013815">
    <property type="entry name" value="ATP_grasp_subdomain_1"/>
</dbReference>
<organism evidence="16 17">
    <name type="scientific">Mobiluncus mulieris</name>
    <dbReference type="NCBI Taxonomy" id="2052"/>
    <lineage>
        <taxon>Bacteria</taxon>
        <taxon>Bacillati</taxon>
        <taxon>Actinomycetota</taxon>
        <taxon>Actinomycetes</taxon>
        <taxon>Actinomycetales</taxon>
        <taxon>Actinomycetaceae</taxon>
        <taxon>Mobiluncus</taxon>
    </lineage>
</organism>
<keyword evidence="10 15" id="KW-0464">Manganese</keyword>
<dbReference type="InterPro" id="IPR000291">
    <property type="entry name" value="D-Ala_lig_Van_CS"/>
</dbReference>
<evidence type="ECO:0000256" key="11">
    <source>
        <dbReference type="ARBA" id="ARBA00023316"/>
    </source>
</evidence>
<dbReference type="Pfam" id="PF01820">
    <property type="entry name" value="Dala_Dala_lig_N"/>
    <property type="match status" value="1"/>
</dbReference>
<dbReference type="NCBIfam" id="NF002528">
    <property type="entry name" value="PRK01966.1-4"/>
    <property type="match status" value="1"/>
</dbReference>
<dbReference type="GO" id="GO:0005829">
    <property type="term" value="C:cytosol"/>
    <property type="evidence" value="ECO:0007669"/>
    <property type="project" value="TreeGrafter"/>
</dbReference>
<evidence type="ECO:0000313" key="17">
    <source>
        <dbReference type="Proteomes" id="UP000582487"/>
    </source>
</evidence>
<feature type="binding site" evidence="14">
    <location>
        <begin position="330"/>
        <end position="331"/>
    </location>
    <ligand>
        <name>ATP</name>
        <dbReference type="ChEBI" id="CHEBI:30616"/>
    </ligand>
</feature>
<comment type="cofactor">
    <cofactor evidence="1">
        <name>Mn(2+)</name>
        <dbReference type="ChEBI" id="CHEBI:29035"/>
    </cofactor>
</comment>
<dbReference type="EMBL" id="JABCUV010000010">
    <property type="protein sequence ID" value="NMW93724.1"/>
    <property type="molecule type" value="Genomic_DNA"/>
</dbReference>
<dbReference type="Proteomes" id="UP000582487">
    <property type="component" value="Unassembled WGS sequence"/>
</dbReference>
<dbReference type="Gene3D" id="3.40.50.20">
    <property type="match status" value="1"/>
</dbReference>
<evidence type="ECO:0000256" key="15">
    <source>
        <dbReference type="PIRSR" id="PIRSR039102-3"/>
    </source>
</evidence>
<keyword evidence="9 12" id="KW-0573">Peptidoglycan synthesis</keyword>
<evidence type="ECO:0000256" key="13">
    <source>
        <dbReference type="PIRSR" id="PIRSR039102-1"/>
    </source>
</evidence>
<feature type="binding site" evidence="15">
    <location>
        <position position="333"/>
    </location>
    <ligand>
        <name>Mg(2+)</name>
        <dbReference type="ChEBI" id="CHEBI:18420"/>
        <label>2</label>
    </ligand>
</feature>
<dbReference type="OrthoDB" id="9813261at2"/>
<evidence type="ECO:0000256" key="3">
    <source>
        <dbReference type="ARBA" id="ARBA00022598"/>
    </source>
</evidence>
<evidence type="ECO:0000256" key="7">
    <source>
        <dbReference type="ARBA" id="ARBA00022842"/>
    </source>
</evidence>
<keyword evidence="8 12" id="KW-0133">Cell shape</keyword>
<keyword evidence="6" id="KW-0067">ATP-binding</keyword>
<feature type="binding site" evidence="15">
    <location>
        <position position="317"/>
    </location>
    <ligand>
        <name>Mg(2+)</name>
        <dbReference type="ChEBI" id="CHEBI:18420"/>
        <label>1</label>
    </ligand>
</feature>
<sequence length="374" mass="40779">MTQNAKTRVAVIFGGSSGEHSISCATAAGVLEHIDRNRFEPVPIGITRGGAWVLMPDEVEALRLQDGQGAEVTDNGTFVALVPQNQHLFFWDTRVADSPIRDLGRIDVVMPLLHGPYGEDGTIQGLCEMVGVPYTGCGVTASALCMDKGYTKQVLERGGIPVGRFHVITDYAWRHRESAVPAEVLDFGLPVFVKPSRAGSSLGVSRVEAWEEFEAAVVAARRHDPKVIVEAGVVGAREVECAVLEGRDGAAPRTAFPGEVVMKQTPGMYDFESKYFAQDAVSLSIPAQIPELVAKRICDYARQAFELVSGEGLARVDFFYVEETGRLILNEINTMPGMTPFSLFPGMWEHMGMPYQDLVTELIEIALSHPQGLR</sequence>
<keyword evidence="4 15" id="KW-0479">Metal-binding</keyword>
<dbReference type="InterPro" id="IPR011761">
    <property type="entry name" value="ATP-grasp"/>
</dbReference>
<feature type="binding site" evidence="14">
    <location>
        <position position="148"/>
    </location>
    <ligand>
        <name>ATP</name>
        <dbReference type="ChEBI" id="CHEBI:30616"/>
    </ligand>
</feature>
<gene>
    <name evidence="12" type="primary">ddl</name>
    <name evidence="16" type="ORF">HHJ74_08510</name>
</gene>
<dbReference type="UniPathway" id="UPA00219"/>
<feature type="active site" evidence="13">
    <location>
        <position position="200"/>
    </location>
</feature>
<keyword evidence="12" id="KW-0963">Cytoplasm</keyword>
<dbReference type="SUPFAM" id="SSF52440">
    <property type="entry name" value="PreATP-grasp domain"/>
    <property type="match status" value="1"/>
</dbReference>
<comment type="catalytic activity">
    <reaction evidence="12">
        <text>2 D-alanine + ATP = D-alanyl-D-alanine + ADP + phosphate + H(+)</text>
        <dbReference type="Rhea" id="RHEA:11224"/>
        <dbReference type="ChEBI" id="CHEBI:15378"/>
        <dbReference type="ChEBI" id="CHEBI:30616"/>
        <dbReference type="ChEBI" id="CHEBI:43474"/>
        <dbReference type="ChEBI" id="CHEBI:57416"/>
        <dbReference type="ChEBI" id="CHEBI:57822"/>
        <dbReference type="ChEBI" id="CHEBI:456216"/>
        <dbReference type="EC" id="6.3.2.4"/>
    </reaction>
</comment>
<dbReference type="PROSITE" id="PS00844">
    <property type="entry name" value="DALA_DALA_LIGASE_2"/>
    <property type="match status" value="1"/>
</dbReference>
<evidence type="ECO:0000256" key="9">
    <source>
        <dbReference type="ARBA" id="ARBA00022984"/>
    </source>
</evidence>
<dbReference type="AlphaFoldDB" id="A0A2J9KSF8"/>
<dbReference type="GO" id="GO:0071555">
    <property type="term" value="P:cell wall organization"/>
    <property type="evidence" value="ECO:0007669"/>
    <property type="project" value="UniProtKB-KW"/>
</dbReference>
<feature type="binding site" evidence="15">
    <location>
        <position position="331"/>
    </location>
    <ligand>
        <name>Mg(2+)</name>
        <dbReference type="ChEBI" id="CHEBI:18420"/>
        <label>1</label>
    </ligand>
</feature>
<dbReference type="GO" id="GO:0008360">
    <property type="term" value="P:regulation of cell shape"/>
    <property type="evidence" value="ECO:0007669"/>
    <property type="project" value="UniProtKB-KW"/>
</dbReference>
<feature type="binding site" evidence="14">
    <location>
        <begin position="192"/>
        <end position="194"/>
    </location>
    <ligand>
        <name>ATP</name>
        <dbReference type="ChEBI" id="CHEBI:30616"/>
    </ligand>
</feature>
<dbReference type="Pfam" id="PF07478">
    <property type="entry name" value="Dala_Dala_lig_C"/>
    <property type="match status" value="1"/>
</dbReference>
<dbReference type="GO" id="GO:0008716">
    <property type="term" value="F:D-alanine-D-alanine ligase activity"/>
    <property type="evidence" value="ECO:0007669"/>
    <property type="project" value="UniProtKB-UniRule"/>
</dbReference>
<dbReference type="InterPro" id="IPR016185">
    <property type="entry name" value="PreATP-grasp_dom_sf"/>
</dbReference>
<dbReference type="Gene3D" id="3.30.470.20">
    <property type="entry name" value="ATP-grasp fold, B domain"/>
    <property type="match status" value="1"/>
</dbReference>
<evidence type="ECO:0000256" key="14">
    <source>
        <dbReference type="PIRSR" id="PIRSR039102-2"/>
    </source>
</evidence>
<dbReference type="EC" id="6.3.2.4" evidence="12"/>
<comment type="pathway">
    <text evidence="12">Cell wall biogenesis; peptidoglycan biosynthesis.</text>
</comment>
<feature type="binding site" evidence="15">
    <location>
        <position position="331"/>
    </location>
    <ligand>
        <name>Mg(2+)</name>
        <dbReference type="ChEBI" id="CHEBI:18420"/>
        <label>2</label>
    </ligand>
</feature>
<dbReference type="InterPro" id="IPR011095">
    <property type="entry name" value="Dala_Dala_lig_C"/>
</dbReference>
<dbReference type="NCBIfam" id="TIGR01205">
    <property type="entry name" value="D_ala_D_alaTIGR"/>
    <property type="match status" value="1"/>
</dbReference>
<dbReference type="GO" id="GO:0005524">
    <property type="term" value="F:ATP binding"/>
    <property type="evidence" value="ECO:0007669"/>
    <property type="project" value="UniProtKB-UniRule"/>
</dbReference>
<name>A0A2J9KSF8_9ACTO</name>
<comment type="cofactor">
    <cofactor evidence="15">
        <name>Mg(2+)</name>
        <dbReference type="ChEBI" id="CHEBI:18420"/>
    </cofactor>
    <cofactor evidence="15">
        <name>Mn(2+)</name>
        <dbReference type="ChEBI" id="CHEBI:29035"/>
    </cofactor>
    <text evidence="15">Binds 2 magnesium or manganese ions per subunit.</text>
</comment>
<keyword evidence="3 12" id="KW-0436">Ligase</keyword>
<dbReference type="GO" id="GO:0046872">
    <property type="term" value="F:metal ion binding"/>
    <property type="evidence" value="ECO:0007669"/>
    <property type="project" value="UniProtKB-KW"/>
</dbReference>
<reference evidence="16 17" key="1">
    <citation type="submission" date="2020-04" db="EMBL/GenBank/DDBJ databases">
        <title>Antimicrobial susceptibility and clonality of vaginal-derived multi-drug resistant Mobiluncus isolates in China.</title>
        <authorList>
            <person name="Zhang X."/>
        </authorList>
    </citation>
    <scope>NUCLEOTIDE SEQUENCE [LARGE SCALE GENOMIC DNA]</scope>
    <source>
        <strain evidence="16 17">7</strain>
    </source>
</reference>
<dbReference type="PANTHER" id="PTHR23132:SF25">
    <property type="entry name" value="D-ALANINE--D-ALANINE LIGASE A"/>
    <property type="match status" value="1"/>
</dbReference>
<comment type="function">
    <text evidence="12">Cell wall formation.</text>
</comment>
<proteinExistence type="inferred from homology"/>
<feature type="binding site" evidence="14">
    <location>
        <begin position="200"/>
        <end position="201"/>
    </location>
    <ligand>
        <name>ATP</name>
        <dbReference type="ChEBI" id="CHEBI:30616"/>
    </ligand>
</feature>
<comment type="similarity">
    <text evidence="2 12">Belongs to the D-alanine--D-alanine ligase family.</text>
</comment>
<evidence type="ECO:0000256" key="5">
    <source>
        <dbReference type="ARBA" id="ARBA00022741"/>
    </source>
</evidence>
<evidence type="ECO:0000256" key="6">
    <source>
        <dbReference type="ARBA" id="ARBA00022840"/>
    </source>
</evidence>
<keyword evidence="11 12" id="KW-0961">Cell wall biogenesis/degradation</keyword>
<evidence type="ECO:0000256" key="1">
    <source>
        <dbReference type="ARBA" id="ARBA00001936"/>
    </source>
</evidence>
<dbReference type="PROSITE" id="PS50975">
    <property type="entry name" value="ATP_GRASP"/>
    <property type="match status" value="1"/>
</dbReference>
<dbReference type="HAMAP" id="MF_00047">
    <property type="entry name" value="Dala_Dala_lig"/>
    <property type="match status" value="1"/>
</dbReference>
<evidence type="ECO:0000256" key="10">
    <source>
        <dbReference type="ARBA" id="ARBA00023211"/>
    </source>
</evidence>
<dbReference type="PIRSF" id="PIRSF039102">
    <property type="entry name" value="Ddl/VanB"/>
    <property type="match status" value="1"/>
</dbReference>
<dbReference type="PROSITE" id="PS00843">
    <property type="entry name" value="DALA_DALA_LIGASE_1"/>
    <property type="match status" value="1"/>
</dbReference>
<evidence type="ECO:0000256" key="12">
    <source>
        <dbReference type="HAMAP-Rule" id="MF_00047"/>
    </source>
</evidence>
<comment type="caution">
    <text evidence="16">The sequence shown here is derived from an EMBL/GenBank/DDBJ whole genome shotgun (WGS) entry which is preliminary data.</text>
</comment>
<accession>A0A2J9KSF8</accession>
<dbReference type="InterPro" id="IPR011127">
    <property type="entry name" value="Dala_Dala_lig_N"/>
</dbReference>
<dbReference type="GO" id="GO:0009252">
    <property type="term" value="P:peptidoglycan biosynthetic process"/>
    <property type="evidence" value="ECO:0007669"/>
    <property type="project" value="UniProtKB-UniRule"/>
</dbReference>
<keyword evidence="5 14" id="KW-0547">Nucleotide-binding</keyword>
<keyword evidence="7 15" id="KW-0460">Magnesium</keyword>
<comment type="subcellular location">
    <subcellularLocation>
        <location evidence="12">Cytoplasm</location>
    </subcellularLocation>
</comment>
<dbReference type="Gene3D" id="3.30.1490.20">
    <property type="entry name" value="ATP-grasp fold, A domain"/>
    <property type="match status" value="1"/>
</dbReference>
<feature type="active site" evidence="13">
    <location>
        <position position="19"/>
    </location>
</feature>
<evidence type="ECO:0000256" key="8">
    <source>
        <dbReference type="ARBA" id="ARBA00022960"/>
    </source>
</evidence>
<dbReference type="RefSeq" id="WP_004011815.1">
    <property type="nucleotide sequence ID" value="NZ_JABCUO010000010.1"/>
</dbReference>
<evidence type="ECO:0000256" key="4">
    <source>
        <dbReference type="ARBA" id="ARBA00022723"/>
    </source>
</evidence>
<dbReference type="InterPro" id="IPR005905">
    <property type="entry name" value="D_ala_D_ala"/>
</dbReference>
<evidence type="ECO:0000256" key="2">
    <source>
        <dbReference type="ARBA" id="ARBA00010871"/>
    </source>
</evidence>
<protein>
    <recommendedName>
        <fullName evidence="12">D-alanine--D-alanine ligase</fullName>
        <ecNumber evidence="12">6.3.2.4</ecNumber>
    </recommendedName>
    <alternativeName>
        <fullName evidence="12">D-Ala-D-Ala ligase</fullName>
    </alternativeName>
    <alternativeName>
        <fullName evidence="12">D-alanylalanine synthetase</fullName>
    </alternativeName>
</protein>
<feature type="active site" evidence="13">
    <location>
        <position position="342"/>
    </location>
</feature>
<dbReference type="PANTHER" id="PTHR23132">
    <property type="entry name" value="D-ALANINE--D-ALANINE LIGASE"/>
    <property type="match status" value="1"/>
</dbReference>